<accession>A0A1H2JQ30</accession>
<dbReference type="AlphaFoldDB" id="A0A1H2JQ30"/>
<evidence type="ECO:0000259" key="2">
    <source>
        <dbReference type="Pfam" id="PF10105"/>
    </source>
</evidence>
<feature type="region of interest" description="Disordered" evidence="1">
    <location>
        <begin position="252"/>
        <end position="273"/>
    </location>
</feature>
<dbReference type="Pfam" id="PF10105">
    <property type="entry name" value="DUF2344"/>
    <property type="match status" value="1"/>
</dbReference>
<keyword evidence="4" id="KW-1185">Reference proteome</keyword>
<evidence type="ECO:0000313" key="4">
    <source>
        <dbReference type="Proteomes" id="UP000182977"/>
    </source>
</evidence>
<dbReference type="NCBIfam" id="TIGR03936">
    <property type="entry name" value="sam_1_link_chp"/>
    <property type="match status" value="1"/>
</dbReference>
<organism evidence="3 4">
    <name type="scientific">Jiangella alkaliphila</name>
    <dbReference type="NCBI Taxonomy" id="419479"/>
    <lineage>
        <taxon>Bacteria</taxon>
        <taxon>Bacillati</taxon>
        <taxon>Actinomycetota</taxon>
        <taxon>Actinomycetes</taxon>
        <taxon>Jiangellales</taxon>
        <taxon>Jiangellaceae</taxon>
        <taxon>Jiangella</taxon>
    </lineage>
</organism>
<feature type="region of interest" description="Disordered" evidence="1">
    <location>
        <begin position="1"/>
        <end position="35"/>
    </location>
</feature>
<dbReference type="OrthoDB" id="9780488at2"/>
<feature type="domain" description="DUF2344" evidence="2">
    <location>
        <begin position="44"/>
        <end position="225"/>
    </location>
</feature>
<reference evidence="4" key="1">
    <citation type="submission" date="2016-10" db="EMBL/GenBank/DDBJ databases">
        <authorList>
            <person name="Varghese N."/>
            <person name="Submissions S."/>
        </authorList>
    </citation>
    <scope>NUCLEOTIDE SEQUENCE [LARGE SCALE GENOMIC DNA]</scope>
    <source>
        <strain evidence="4">DSM 45079</strain>
    </source>
</reference>
<name>A0A1H2JQ30_9ACTN</name>
<dbReference type="EMBL" id="LT629791">
    <property type="protein sequence ID" value="SDU58423.1"/>
    <property type="molecule type" value="Genomic_DNA"/>
</dbReference>
<evidence type="ECO:0000256" key="1">
    <source>
        <dbReference type="SAM" id="MobiDB-lite"/>
    </source>
</evidence>
<evidence type="ECO:0000313" key="3">
    <source>
        <dbReference type="EMBL" id="SDU58423.1"/>
    </source>
</evidence>
<gene>
    <name evidence="3" type="ORF">SAMN04488563_2941</name>
</gene>
<proteinExistence type="predicted"/>
<dbReference type="STRING" id="419479.SAMN04488563_2941"/>
<dbReference type="InterPro" id="IPR018768">
    <property type="entry name" value="DUF2344"/>
</dbReference>
<dbReference type="Proteomes" id="UP000182977">
    <property type="component" value="Chromosome I"/>
</dbReference>
<sequence>MTGSNVRPPPARDNGCPTGDSAGPCREDRPLSTVPHQQLPAVQKLRVRFAKRGRLRFTSHRDFQRAFERALRRADVPMAWSQGFTPHPRVSYAGAAPTGAASEAEYLELAVTRVCDPEQVRAALDAALPPGLDVVEVVEAGPGALADRLQASSWAIELPGAVPGQAAAAVTTFLAAASVPVERLTKNGVRQLDPRAAVLRLTADTDADPVTLRAVVRHQSPTVRPDEVLAGLRLVAGFTPPQPPRTVRLAQGEWDDDTGVLGDPLADAPGRDT</sequence>
<protein>
    <submittedName>
        <fullName evidence="3">Radical SAM-linked protein</fullName>
    </submittedName>
</protein>